<keyword evidence="2" id="KW-1185">Reference proteome</keyword>
<reference evidence="1" key="2">
    <citation type="submission" date="2020-11" db="EMBL/GenBank/DDBJ databases">
        <authorList>
            <person name="McCartney M.A."/>
            <person name="Auch B."/>
            <person name="Kono T."/>
            <person name="Mallez S."/>
            <person name="Becker A."/>
            <person name="Gohl D.M."/>
            <person name="Silverstein K.A.T."/>
            <person name="Koren S."/>
            <person name="Bechman K.B."/>
            <person name="Herman A."/>
            <person name="Abrahante J.E."/>
            <person name="Garbe J."/>
        </authorList>
    </citation>
    <scope>NUCLEOTIDE SEQUENCE</scope>
    <source>
        <strain evidence="1">Duluth1</strain>
        <tissue evidence="1">Whole animal</tissue>
    </source>
</reference>
<evidence type="ECO:0000313" key="1">
    <source>
        <dbReference type="EMBL" id="KAH3885024.1"/>
    </source>
</evidence>
<dbReference type="EMBL" id="JAIWYP010000001">
    <property type="protein sequence ID" value="KAH3885024.1"/>
    <property type="molecule type" value="Genomic_DNA"/>
</dbReference>
<protein>
    <submittedName>
        <fullName evidence="1">Uncharacterized protein</fullName>
    </submittedName>
</protein>
<name>A0A9D4N0D9_DREPO</name>
<reference evidence="1" key="1">
    <citation type="journal article" date="2019" name="bioRxiv">
        <title>The Genome of the Zebra Mussel, Dreissena polymorpha: A Resource for Invasive Species Research.</title>
        <authorList>
            <person name="McCartney M.A."/>
            <person name="Auch B."/>
            <person name="Kono T."/>
            <person name="Mallez S."/>
            <person name="Zhang Y."/>
            <person name="Obille A."/>
            <person name="Becker A."/>
            <person name="Abrahante J.E."/>
            <person name="Garbe J."/>
            <person name="Badalamenti J.P."/>
            <person name="Herman A."/>
            <person name="Mangelson H."/>
            <person name="Liachko I."/>
            <person name="Sullivan S."/>
            <person name="Sone E.D."/>
            <person name="Koren S."/>
            <person name="Silverstein K.A.T."/>
            <person name="Beckman K.B."/>
            <person name="Gohl D.M."/>
        </authorList>
    </citation>
    <scope>NUCLEOTIDE SEQUENCE</scope>
    <source>
        <strain evidence="1">Duluth1</strain>
        <tissue evidence="1">Whole animal</tissue>
    </source>
</reference>
<comment type="caution">
    <text evidence="1">The sequence shown here is derived from an EMBL/GenBank/DDBJ whole genome shotgun (WGS) entry which is preliminary data.</text>
</comment>
<accession>A0A9D4N0D9</accession>
<proteinExistence type="predicted"/>
<dbReference type="AlphaFoldDB" id="A0A9D4N0D9"/>
<evidence type="ECO:0000313" key="2">
    <source>
        <dbReference type="Proteomes" id="UP000828390"/>
    </source>
</evidence>
<organism evidence="1 2">
    <name type="scientific">Dreissena polymorpha</name>
    <name type="common">Zebra mussel</name>
    <name type="synonym">Mytilus polymorpha</name>
    <dbReference type="NCBI Taxonomy" id="45954"/>
    <lineage>
        <taxon>Eukaryota</taxon>
        <taxon>Metazoa</taxon>
        <taxon>Spiralia</taxon>
        <taxon>Lophotrochozoa</taxon>
        <taxon>Mollusca</taxon>
        <taxon>Bivalvia</taxon>
        <taxon>Autobranchia</taxon>
        <taxon>Heteroconchia</taxon>
        <taxon>Euheterodonta</taxon>
        <taxon>Imparidentia</taxon>
        <taxon>Neoheterodontei</taxon>
        <taxon>Myida</taxon>
        <taxon>Dreissenoidea</taxon>
        <taxon>Dreissenidae</taxon>
        <taxon>Dreissena</taxon>
    </lineage>
</organism>
<gene>
    <name evidence="1" type="ORF">DPMN_009011</name>
</gene>
<dbReference type="Proteomes" id="UP000828390">
    <property type="component" value="Unassembled WGS sequence"/>
</dbReference>
<sequence length="53" mass="5720">MQPSSTQPISMSEPKQAVCPAQANILTSTSPTSCSTTTNQHALARSNYFTKLY</sequence>